<gene>
    <name evidence="6" type="ORF">AXE65_12165</name>
</gene>
<dbReference type="Proteomes" id="UP000072660">
    <property type="component" value="Unassembled WGS sequence"/>
</dbReference>
<comment type="caution">
    <text evidence="6">The sequence shown here is derived from an EMBL/GenBank/DDBJ whole genome shotgun (WGS) entry which is preliminary data.</text>
</comment>
<dbReference type="GO" id="GO:0019808">
    <property type="term" value="F:polyamine binding"/>
    <property type="evidence" value="ECO:0007669"/>
    <property type="project" value="InterPro"/>
</dbReference>
<evidence type="ECO:0000313" key="6">
    <source>
        <dbReference type="EMBL" id="KXU38738.1"/>
    </source>
</evidence>
<dbReference type="InterPro" id="IPR006059">
    <property type="entry name" value="SBP"/>
</dbReference>
<dbReference type="Pfam" id="PF13416">
    <property type="entry name" value="SBP_bac_8"/>
    <property type="match status" value="1"/>
</dbReference>
<dbReference type="Gene3D" id="3.40.190.10">
    <property type="entry name" value="Periplasmic binding protein-like II"/>
    <property type="match status" value="2"/>
</dbReference>
<evidence type="ECO:0000313" key="7">
    <source>
        <dbReference type="Proteomes" id="UP000072660"/>
    </source>
</evidence>
<dbReference type="GO" id="GO:0042597">
    <property type="term" value="C:periplasmic space"/>
    <property type="evidence" value="ECO:0007669"/>
    <property type="project" value="UniProtKB-SubCell"/>
</dbReference>
<keyword evidence="7" id="KW-1185">Reference proteome</keyword>
<accession>A0A139SVZ3</accession>
<dbReference type="RefSeq" id="WP_068388586.1">
    <property type="nucleotide sequence ID" value="NZ_LSZO01000087.1"/>
</dbReference>
<dbReference type="InterPro" id="IPR001188">
    <property type="entry name" value="Sperm_putr-bd"/>
</dbReference>
<sequence>MKPLLTTTCFSALAVFLSSPALAQNQLNALVWCDHTDPALIEPFEKAHGVKVNLKEYSGTGEGISIIEQSRSGDWDVLVVDTVDILRLADMDLLAELPESALPLADIFPELLMPKNTRRDGKIYGITEKFGYNTLSYNKNKVNIKDMDNIQVILSPAYKNRIALYDYYLPLIGLTGIALGKPTAELTLADLPAIRSTLFEMKKNARQVSDVVAAQTALATGEVDIVVGGGEWLTAALSVEMPELDWTIPEQGALLWSQALAIFKDSKKPELAIQFVQYILSPEGQARLATSSCYWAMPSNNKAADYLTAPQKQVLRWDSQSEYLKKAQLYPLIDADLDEAMQDIWTEMLQQ</sequence>
<protein>
    <submittedName>
        <fullName evidence="6">ABC transporter substrate-binding protein</fullName>
    </submittedName>
</protein>
<dbReference type="SUPFAM" id="SSF53850">
    <property type="entry name" value="Periplasmic binding protein-like II"/>
    <property type="match status" value="1"/>
</dbReference>
<name>A0A139SVZ3_9GAMM</name>
<keyword evidence="2" id="KW-0813">Transport</keyword>
<reference evidence="6 7" key="1">
    <citation type="submission" date="2016-02" db="EMBL/GenBank/DDBJ databases">
        <authorList>
            <person name="Wen L."/>
            <person name="He K."/>
            <person name="Yang H."/>
        </authorList>
    </citation>
    <scope>NUCLEOTIDE SEQUENCE [LARGE SCALE GENOMIC DNA]</scope>
    <source>
        <strain evidence="6 7">CV58</strain>
    </source>
</reference>
<evidence type="ECO:0000256" key="4">
    <source>
        <dbReference type="ARBA" id="ARBA00022764"/>
    </source>
</evidence>
<feature type="chain" id="PRO_5007299480" evidence="5">
    <location>
        <begin position="24"/>
        <end position="351"/>
    </location>
</feature>
<dbReference type="AlphaFoldDB" id="A0A139SVZ3"/>
<comment type="subcellular location">
    <subcellularLocation>
        <location evidence="1">Periplasm</location>
    </subcellularLocation>
</comment>
<dbReference type="PANTHER" id="PTHR30222">
    <property type="entry name" value="SPERMIDINE/PUTRESCINE-BINDING PERIPLASMIC PROTEIN"/>
    <property type="match status" value="1"/>
</dbReference>
<keyword evidence="4" id="KW-0574">Periplasm</keyword>
<evidence type="ECO:0000256" key="2">
    <source>
        <dbReference type="ARBA" id="ARBA00022448"/>
    </source>
</evidence>
<evidence type="ECO:0000256" key="1">
    <source>
        <dbReference type="ARBA" id="ARBA00004418"/>
    </source>
</evidence>
<organism evidence="6 7">
    <name type="scientific">Ventosimonas gracilis</name>
    <dbReference type="NCBI Taxonomy" id="1680762"/>
    <lineage>
        <taxon>Bacteria</taxon>
        <taxon>Pseudomonadati</taxon>
        <taxon>Pseudomonadota</taxon>
        <taxon>Gammaproteobacteria</taxon>
        <taxon>Pseudomonadales</taxon>
        <taxon>Ventosimonadaceae</taxon>
        <taxon>Ventosimonas</taxon>
    </lineage>
</organism>
<dbReference type="CDD" id="cd13590">
    <property type="entry name" value="PBP2_PotD_PotF_like"/>
    <property type="match status" value="1"/>
</dbReference>
<dbReference type="PANTHER" id="PTHR30222:SF17">
    <property type="entry name" value="SPERMIDINE_PUTRESCINE-BINDING PERIPLASMIC PROTEIN"/>
    <property type="match status" value="1"/>
</dbReference>
<evidence type="ECO:0000256" key="5">
    <source>
        <dbReference type="SAM" id="SignalP"/>
    </source>
</evidence>
<proteinExistence type="predicted"/>
<keyword evidence="3 5" id="KW-0732">Signal</keyword>
<dbReference type="OrthoDB" id="9769319at2"/>
<dbReference type="GO" id="GO:0015846">
    <property type="term" value="P:polyamine transport"/>
    <property type="evidence" value="ECO:0007669"/>
    <property type="project" value="InterPro"/>
</dbReference>
<evidence type="ECO:0000256" key="3">
    <source>
        <dbReference type="ARBA" id="ARBA00022729"/>
    </source>
</evidence>
<feature type="signal peptide" evidence="5">
    <location>
        <begin position="1"/>
        <end position="23"/>
    </location>
</feature>
<dbReference type="EMBL" id="LSZO01000087">
    <property type="protein sequence ID" value="KXU38738.1"/>
    <property type="molecule type" value="Genomic_DNA"/>
</dbReference>
<dbReference type="PRINTS" id="PR00909">
    <property type="entry name" value="SPERMDNBNDNG"/>
</dbReference>